<dbReference type="InterPro" id="IPR018022">
    <property type="entry name" value="IPT"/>
</dbReference>
<dbReference type="GO" id="GO:0005524">
    <property type="term" value="F:ATP binding"/>
    <property type="evidence" value="ECO:0007669"/>
    <property type="project" value="UniProtKB-KW"/>
</dbReference>
<evidence type="ECO:0000256" key="7">
    <source>
        <dbReference type="ARBA" id="ARBA00022840"/>
    </source>
</evidence>
<evidence type="ECO:0000256" key="2">
    <source>
        <dbReference type="ARBA" id="ARBA00022679"/>
    </source>
</evidence>
<evidence type="ECO:0000259" key="8">
    <source>
        <dbReference type="PROSITE" id="PS00028"/>
    </source>
</evidence>
<dbReference type="Pfam" id="PF12171">
    <property type="entry name" value="zf-C2H2_jaz"/>
    <property type="match status" value="1"/>
</dbReference>
<dbReference type="GO" id="GO:0008270">
    <property type="term" value="F:zinc ion binding"/>
    <property type="evidence" value="ECO:0007669"/>
    <property type="project" value="UniProtKB-KW"/>
</dbReference>
<keyword evidence="7" id="KW-0067">ATP-binding</keyword>
<organism evidence="9">
    <name type="scientific">Corethrella appendiculata</name>
    <dbReference type="NCBI Taxonomy" id="1370023"/>
    <lineage>
        <taxon>Eukaryota</taxon>
        <taxon>Metazoa</taxon>
        <taxon>Ecdysozoa</taxon>
        <taxon>Arthropoda</taxon>
        <taxon>Hexapoda</taxon>
        <taxon>Insecta</taxon>
        <taxon>Pterygota</taxon>
        <taxon>Neoptera</taxon>
        <taxon>Endopterygota</taxon>
        <taxon>Diptera</taxon>
        <taxon>Nematocera</taxon>
        <taxon>Culicoidea</taxon>
        <taxon>Chaoboridae</taxon>
        <taxon>Corethrella</taxon>
    </lineage>
</organism>
<dbReference type="PANTHER" id="PTHR11088:SF89">
    <property type="entry name" value="TRNA DIMETHYLALLYLTRANSFERASE"/>
    <property type="match status" value="1"/>
</dbReference>
<evidence type="ECO:0000313" key="9">
    <source>
        <dbReference type="EMBL" id="JAB58129.1"/>
    </source>
</evidence>
<dbReference type="GO" id="GO:0006400">
    <property type="term" value="P:tRNA modification"/>
    <property type="evidence" value="ECO:0007669"/>
    <property type="project" value="TreeGrafter"/>
</dbReference>
<keyword evidence="4" id="KW-0547">Nucleotide-binding</keyword>
<proteinExistence type="evidence at transcript level"/>
<dbReference type="EMBL" id="GANO01001742">
    <property type="protein sequence ID" value="JAB58129.1"/>
    <property type="molecule type" value="mRNA"/>
</dbReference>
<feature type="domain" description="C2H2-type" evidence="8">
    <location>
        <begin position="431"/>
        <end position="453"/>
    </location>
</feature>
<comment type="similarity">
    <text evidence="1">Belongs to the IPP transferase family.</text>
</comment>
<keyword evidence="6" id="KW-0862">Zinc</keyword>
<evidence type="ECO:0000256" key="1">
    <source>
        <dbReference type="ARBA" id="ARBA00005842"/>
    </source>
</evidence>
<evidence type="ECO:0000256" key="3">
    <source>
        <dbReference type="ARBA" id="ARBA00022723"/>
    </source>
</evidence>
<name>U5EYY2_9DIPT</name>
<dbReference type="Gene3D" id="3.30.160.60">
    <property type="entry name" value="Classic Zinc Finger"/>
    <property type="match status" value="1"/>
</dbReference>
<dbReference type="PROSITE" id="PS00028">
    <property type="entry name" value="ZINC_FINGER_C2H2_1"/>
    <property type="match status" value="1"/>
</dbReference>
<dbReference type="InterPro" id="IPR027417">
    <property type="entry name" value="P-loop_NTPase"/>
</dbReference>
<dbReference type="InterPro" id="IPR039657">
    <property type="entry name" value="Dimethylallyltransferase"/>
</dbReference>
<evidence type="ECO:0000256" key="6">
    <source>
        <dbReference type="ARBA" id="ARBA00022833"/>
    </source>
</evidence>
<dbReference type="HAMAP" id="MF_00185">
    <property type="entry name" value="IPP_trans"/>
    <property type="match status" value="1"/>
</dbReference>
<dbReference type="InterPro" id="IPR022755">
    <property type="entry name" value="Znf_C2H2_jaz"/>
</dbReference>
<dbReference type="AlphaFoldDB" id="U5EYY2"/>
<keyword evidence="5" id="KW-0863">Zinc-finger</keyword>
<reference evidence="9" key="1">
    <citation type="journal article" date="2014" name="Insect Biochem. Mol. Biol.">
        <title>An insight into the sialome of the frog biting fly, Corethrella appendiculata.</title>
        <authorList>
            <person name="Ribeiro J.M.C."/>
            <person name="Chagas A.C."/>
            <person name="Pham V.M."/>
            <person name="Lounibos L.P."/>
            <person name="Calvo E."/>
        </authorList>
    </citation>
    <scope>NUCLEOTIDE SEQUENCE</scope>
    <source>
        <tissue evidence="9">Salivary glands</tissue>
    </source>
</reference>
<protein>
    <submittedName>
        <fullName evidence="9">Putative trna delta2-isopentenylpyrophosphate transferase</fullName>
    </submittedName>
</protein>
<keyword evidence="3" id="KW-0479">Metal-binding</keyword>
<evidence type="ECO:0000256" key="4">
    <source>
        <dbReference type="ARBA" id="ARBA00022741"/>
    </source>
</evidence>
<feature type="non-terminal residue" evidence="9">
    <location>
        <position position="1"/>
    </location>
</feature>
<dbReference type="PANTHER" id="PTHR11088">
    <property type="entry name" value="TRNA DIMETHYLALLYLTRANSFERASE"/>
    <property type="match status" value="1"/>
</dbReference>
<dbReference type="InterPro" id="IPR036236">
    <property type="entry name" value="Znf_C2H2_sf"/>
</dbReference>
<dbReference type="SUPFAM" id="SSF57667">
    <property type="entry name" value="beta-beta-alpha zinc fingers"/>
    <property type="match status" value="1"/>
</dbReference>
<dbReference type="InterPro" id="IPR013087">
    <property type="entry name" value="Znf_C2H2_type"/>
</dbReference>
<evidence type="ECO:0000256" key="5">
    <source>
        <dbReference type="ARBA" id="ARBA00022771"/>
    </source>
</evidence>
<dbReference type="GO" id="GO:0052381">
    <property type="term" value="F:tRNA dimethylallyltransferase activity"/>
    <property type="evidence" value="ECO:0007669"/>
    <property type="project" value="InterPro"/>
</dbReference>
<dbReference type="Pfam" id="PF01715">
    <property type="entry name" value="IPPT"/>
    <property type="match status" value="1"/>
</dbReference>
<dbReference type="Gene3D" id="3.40.50.300">
    <property type="entry name" value="P-loop containing nucleotide triphosphate hydrolases"/>
    <property type="match status" value="1"/>
</dbReference>
<dbReference type="GO" id="GO:0005739">
    <property type="term" value="C:mitochondrion"/>
    <property type="evidence" value="ECO:0007669"/>
    <property type="project" value="TreeGrafter"/>
</dbReference>
<sequence length="469" mass="53365">KVPLIVILGSTGTGKTKLSIELAKHFNGEIISADSMQVYKGLDIVTAKATAHEQAEIKHHLLDIARPEQAFTVMHFREVALPIIDDLLHVKKKPPVVVGGTNYYIESLLWKILVGESVKTEKSAIGDRRDETVASSSSSMAHIREIISKSEKSDLSVEEVQTFLQMSVDELNNQDSVKLHKVLQVIDPVTANRLHPNNKRKIHRAIEVYLESGQTLSEVLNIQRNSPGGCNLGGPLRYPNVVLFWLKCDQEILNNRLDGRVDDMMSQGLLNEIRLFYNQHVKPYEDSSCTKGVLQSIGFKEFLPYLSKFDEQDDEGIREYLEKIKDDATVESPEAWISLKECLESLKLSTRRYSKKQIKWVKHRFLGNSERQVPDLYGLDTSNVQQWNENVLNPAINVIESIIYGKSCNIKPLEKYKNPRQGLNEEVSNFCSDCDKIFIGEYQWQIHLKSNNHKRGVAAKHKKIKTAEF</sequence>
<keyword evidence="2 9" id="KW-0808">Transferase</keyword>
<accession>U5EYY2</accession>
<dbReference type="SUPFAM" id="SSF52540">
    <property type="entry name" value="P-loop containing nucleoside triphosphate hydrolases"/>
    <property type="match status" value="2"/>
</dbReference>
<dbReference type="Gene3D" id="1.10.20.140">
    <property type="match status" value="1"/>
</dbReference>